<keyword evidence="2" id="KW-1185">Reference proteome</keyword>
<name>A0ABW2QZL5_9NEIS</name>
<comment type="caution">
    <text evidence="1">The sequence shown here is derived from an EMBL/GenBank/DDBJ whole genome shotgun (WGS) entry which is preliminary data.</text>
</comment>
<gene>
    <name evidence="1" type="ORF">ACFQNF_05290</name>
</gene>
<organism evidence="1 2">
    <name type="scientific">Iodobacter arcticus</name>
    <dbReference type="NCBI Taxonomy" id="590593"/>
    <lineage>
        <taxon>Bacteria</taxon>
        <taxon>Pseudomonadati</taxon>
        <taxon>Pseudomonadota</taxon>
        <taxon>Betaproteobacteria</taxon>
        <taxon>Neisseriales</taxon>
        <taxon>Chitinibacteraceae</taxon>
        <taxon>Iodobacter</taxon>
    </lineage>
</organism>
<proteinExistence type="predicted"/>
<evidence type="ECO:0000313" key="1">
    <source>
        <dbReference type="EMBL" id="MFC7419287.1"/>
    </source>
</evidence>
<reference evidence="2" key="1">
    <citation type="journal article" date="2019" name="Int. J. Syst. Evol. Microbiol.">
        <title>The Global Catalogue of Microorganisms (GCM) 10K type strain sequencing project: providing services to taxonomists for standard genome sequencing and annotation.</title>
        <authorList>
            <consortium name="The Broad Institute Genomics Platform"/>
            <consortium name="The Broad Institute Genome Sequencing Center for Infectious Disease"/>
            <person name="Wu L."/>
            <person name="Ma J."/>
        </authorList>
    </citation>
    <scope>NUCLEOTIDE SEQUENCE [LARGE SCALE GENOMIC DNA]</scope>
    <source>
        <strain evidence="2">CCUG 62945</strain>
    </source>
</reference>
<accession>A0ABW2QZL5</accession>
<evidence type="ECO:0000313" key="2">
    <source>
        <dbReference type="Proteomes" id="UP001596473"/>
    </source>
</evidence>
<dbReference type="EMBL" id="JBHTBQ010000008">
    <property type="protein sequence ID" value="MFC7419287.1"/>
    <property type="molecule type" value="Genomic_DNA"/>
</dbReference>
<protein>
    <submittedName>
        <fullName evidence="1">Uncharacterized protein</fullName>
    </submittedName>
</protein>
<sequence length="41" mass="4756">MMTALERLNSERWLPLREKIVVFGIKCSIGCGLRRLLMSHP</sequence>
<dbReference type="RefSeq" id="WP_380186673.1">
    <property type="nucleotide sequence ID" value="NZ_JBHTBQ010000008.1"/>
</dbReference>
<dbReference type="Proteomes" id="UP001596473">
    <property type="component" value="Unassembled WGS sequence"/>
</dbReference>